<sequence length="124" mass="13532">MAIPHRSRCVRACALKRGVRNGTGCLLSTVQLGTHSGLRRGWAREVGLMSLFGADKEAILAAAAGAGPKMQHRTEGTRGMVPNVISYFTADVILVPNPRRKGEWDIGGFCSGRNHPPPWTRRRK</sequence>
<dbReference type="RefSeq" id="XP_002947345.1">
    <property type="nucleotide sequence ID" value="XM_002947299.1"/>
</dbReference>
<dbReference type="EMBL" id="GL378327">
    <property type="protein sequence ID" value="EFJ51393.1"/>
    <property type="molecule type" value="Genomic_DNA"/>
</dbReference>
<dbReference type="KEGG" id="vcn:VOLCADRAFT_103436"/>
<keyword evidence="2" id="KW-1185">Reference proteome</keyword>
<dbReference type="Proteomes" id="UP000001058">
    <property type="component" value="Unassembled WGS sequence"/>
</dbReference>
<name>D8TLU6_VOLCA</name>
<dbReference type="GeneID" id="9620308"/>
<evidence type="ECO:0000313" key="2">
    <source>
        <dbReference type="Proteomes" id="UP000001058"/>
    </source>
</evidence>
<protein>
    <submittedName>
        <fullName evidence="1">Uncharacterized protein</fullName>
    </submittedName>
</protein>
<proteinExistence type="predicted"/>
<dbReference type="AlphaFoldDB" id="D8TLU6"/>
<evidence type="ECO:0000313" key="1">
    <source>
        <dbReference type="EMBL" id="EFJ51393.1"/>
    </source>
</evidence>
<reference evidence="1 2" key="1">
    <citation type="journal article" date="2010" name="Science">
        <title>Genomic analysis of organismal complexity in the multicellular green alga Volvox carteri.</title>
        <authorList>
            <person name="Prochnik S.E."/>
            <person name="Umen J."/>
            <person name="Nedelcu A.M."/>
            <person name="Hallmann A."/>
            <person name="Miller S.M."/>
            <person name="Nishii I."/>
            <person name="Ferris P."/>
            <person name="Kuo A."/>
            <person name="Mitros T."/>
            <person name="Fritz-Laylin L.K."/>
            <person name="Hellsten U."/>
            <person name="Chapman J."/>
            <person name="Simakov O."/>
            <person name="Rensing S.A."/>
            <person name="Terry A."/>
            <person name="Pangilinan J."/>
            <person name="Kapitonov V."/>
            <person name="Jurka J."/>
            <person name="Salamov A."/>
            <person name="Shapiro H."/>
            <person name="Schmutz J."/>
            <person name="Grimwood J."/>
            <person name="Lindquist E."/>
            <person name="Lucas S."/>
            <person name="Grigoriev I.V."/>
            <person name="Schmitt R."/>
            <person name="Kirk D."/>
            <person name="Rokhsar D.S."/>
        </authorList>
    </citation>
    <scope>NUCLEOTIDE SEQUENCE [LARGE SCALE GENOMIC DNA]</scope>
    <source>
        <strain evidence="2">f. Nagariensis / Eve</strain>
    </source>
</reference>
<accession>D8TLU6</accession>
<gene>
    <name evidence="1" type="ORF">VOLCADRAFT_103436</name>
</gene>
<dbReference type="InParanoid" id="D8TLU6"/>
<organism evidence="2">
    <name type="scientific">Volvox carteri f. nagariensis</name>
    <dbReference type="NCBI Taxonomy" id="3068"/>
    <lineage>
        <taxon>Eukaryota</taxon>
        <taxon>Viridiplantae</taxon>
        <taxon>Chlorophyta</taxon>
        <taxon>core chlorophytes</taxon>
        <taxon>Chlorophyceae</taxon>
        <taxon>CS clade</taxon>
        <taxon>Chlamydomonadales</taxon>
        <taxon>Volvocaceae</taxon>
        <taxon>Volvox</taxon>
    </lineage>
</organism>